<feature type="region of interest" description="Disordered" evidence="2">
    <location>
        <begin position="1"/>
        <end position="80"/>
    </location>
</feature>
<keyword evidence="1" id="KW-0378">Hydrolase</keyword>
<evidence type="ECO:0000313" key="5">
    <source>
        <dbReference type="Proteomes" id="UP000606172"/>
    </source>
</evidence>
<dbReference type="Gene3D" id="3.40.50.1820">
    <property type="entry name" value="alpha/beta hydrolase"/>
    <property type="match status" value="1"/>
</dbReference>
<reference evidence="4" key="1">
    <citation type="submission" date="2021-01" db="EMBL/GenBank/DDBJ databases">
        <title>Whole genome shotgun sequence of Sinosporangium siamense NBRC 109515.</title>
        <authorList>
            <person name="Komaki H."/>
            <person name="Tamura T."/>
        </authorList>
    </citation>
    <scope>NUCLEOTIDE SEQUENCE</scope>
    <source>
        <strain evidence="4">NBRC 109515</strain>
    </source>
</reference>
<protein>
    <recommendedName>
        <fullName evidence="3">AB hydrolase-1 domain-containing protein</fullName>
    </recommendedName>
</protein>
<proteinExistence type="predicted"/>
<dbReference type="Pfam" id="PF00561">
    <property type="entry name" value="Abhydrolase_1"/>
    <property type="match status" value="1"/>
</dbReference>
<organism evidence="4 5">
    <name type="scientific">Sinosporangium siamense</name>
    <dbReference type="NCBI Taxonomy" id="1367973"/>
    <lineage>
        <taxon>Bacteria</taxon>
        <taxon>Bacillati</taxon>
        <taxon>Actinomycetota</taxon>
        <taxon>Actinomycetes</taxon>
        <taxon>Streptosporangiales</taxon>
        <taxon>Streptosporangiaceae</taxon>
        <taxon>Sinosporangium</taxon>
    </lineage>
</organism>
<evidence type="ECO:0000256" key="1">
    <source>
        <dbReference type="ARBA" id="ARBA00022801"/>
    </source>
</evidence>
<dbReference type="PANTHER" id="PTHR43798">
    <property type="entry name" value="MONOACYLGLYCEROL LIPASE"/>
    <property type="match status" value="1"/>
</dbReference>
<evidence type="ECO:0000256" key="2">
    <source>
        <dbReference type="SAM" id="MobiDB-lite"/>
    </source>
</evidence>
<sequence length="340" mass="36732">MTLTQGQAPNLVGMTTKPNAAEANGPRKPYTPAGQARSAGRTEPDAAEATGRRKPYITADHVSSARRTEPDAAEADGRRKPYIRVGQASADRTTRRFTVHHDGVTIPVTRGGRGRPLVLCPGLNSTQADLHELTDLLRRDHDVVTFDLRGHGLASAAGSYSFESFLGDLAAVLEPGRLGLPSAPVVVGYSLGADLAVNYAAAHPGAVAGLVLIDGANPVPEPFITEDALPEFRTMFEDLAARQQGSLTGREILELNVEIDAIRAGILDRYRRIDRPISVIISTSMAGAEERFNRNWRAGAERLARELPHISTSWLDADHRLVFTHAPEIAQIIRTFMNGT</sequence>
<dbReference type="Proteomes" id="UP000606172">
    <property type="component" value="Unassembled WGS sequence"/>
</dbReference>
<comment type="caution">
    <text evidence="4">The sequence shown here is derived from an EMBL/GenBank/DDBJ whole genome shotgun (WGS) entry which is preliminary data.</text>
</comment>
<dbReference type="GO" id="GO:0016020">
    <property type="term" value="C:membrane"/>
    <property type="evidence" value="ECO:0007669"/>
    <property type="project" value="TreeGrafter"/>
</dbReference>
<keyword evidence="5" id="KW-1185">Reference proteome</keyword>
<dbReference type="PANTHER" id="PTHR43798:SF31">
    <property type="entry name" value="AB HYDROLASE SUPERFAMILY PROTEIN YCLE"/>
    <property type="match status" value="1"/>
</dbReference>
<dbReference type="InterPro" id="IPR029058">
    <property type="entry name" value="AB_hydrolase_fold"/>
</dbReference>
<dbReference type="AlphaFoldDB" id="A0A919RHV8"/>
<name>A0A919RHV8_9ACTN</name>
<evidence type="ECO:0000313" key="4">
    <source>
        <dbReference type="EMBL" id="GII93923.1"/>
    </source>
</evidence>
<dbReference type="InterPro" id="IPR000073">
    <property type="entry name" value="AB_hydrolase_1"/>
</dbReference>
<dbReference type="GO" id="GO:0016787">
    <property type="term" value="F:hydrolase activity"/>
    <property type="evidence" value="ECO:0007669"/>
    <property type="project" value="UniProtKB-KW"/>
</dbReference>
<gene>
    <name evidence="4" type="ORF">Ssi02_41540</name>
</gene>
<accession>A0A919RHV8</accession>
<dbReference type="InterPro" id="IPR050266">
    <property type="entry name" value="AB_hydrolase_sf"/>
</dbReference>
<dbReference type="SUPFAM" id="SSF53474">
    <property type="entry name" value="alpha/beta-Hydrolases"/>
    <property type="match status" value="1"/>
</dbReference>
<feature type="domain" description="AB hydrolase-1" evidence="3">
    <location>
        <begin position="116"/>
        <end position="245"/>
    </location>
</feature>
<evidence type="ECO:0000259" key="3">
    <source>
        <dbReference type="Pfam" id="PF00561"/>
    </source>
</evidence>
<feature type="compositionally biased region" description="Basic and acidic residues" evidence="2">
    <location>
        <begin position="66"/>
        <end position="79"/>
    </location>
</feature>
<dbReference type="EMBL" id="BOOW01000027">
    <property type="protein sequence ID" value="GII93923.1"/>
    <property type="molecule type" value="Genomic_DNA"/>
</dbReference>